<dbReference type="Gene3D" id="3.50.4.10">
    <property type="entry name" value="Hepatocyte Growth Factor"/>
    <property type="match status" value="1"/>
</dbReference>
<keyword evidence="1" id="KW-1133">Transmembrane helix</keyword>
<keyword evidence="1" id="KW-0472">Membrane</keyword>
<accession>A0A1B6FMH3</accession>
<proteinExistence type="predicted"/>
<dbReference type="InterPro" id="IPR001507">
    <property type="entry name" value="ZP_dom"/>
</dbReference>
<dbReference type="AlphaFoldDB" id="A0A1B6FMH3"/>
<feature type="transmembrane region" description="Helical" evidence="1">
    <location>
        <begin position="442"/>
        <end position="464"/>
    </location>
</feature>
<reference evidence="4" key="1">
    <citation type="submission" date="2015-11" db="EMBL/GenBank/DDBJ databases">
        <title>De novo transcriptome assembly of four potential Pierce s Disease insect vectors from Arizona vineyards.</title>
        <authorList>
            <person name="Tassone E.E."/>
        </authorList>
    </citation>
    <scope>NUCLEOTIDE SEQUENCE</scope>
</reference>
<evidence type="ECO:0000259" key="2">
    <source>
        <dbReference type="PROSITE" id="PS50948"/>
    </source>
</evidence>
<dbReference type="PROSITE" id="PS51034">
    <property type="entry name" value="ZP_2"/>
    <property type="match status" value="1"/>
</dbReference>
<sequence length="507" mass="56134">MENQCPLRNSHNPGSLPDNEEYCWHDPVYNKTSMRPDLEVDNLSLDQCQMRCQTEVSFRCTAYTYQCPAYGNIISRCLLHSDEAQVRISPLSPLPCATYREKISCLDVRVSCSPQSLTVTLQDKTFTGQMFVSGHASQCTAGNNGQGQVQLIIPVPESDYSPNRCNVQIIRSIGDYNRTVVSAVVVIQHHKLIQTVSDRVVKASCYLDNNNMVPPISQYNNLTLNASFFVKDPEIVQNVIEGFGSNASYPPTAMMRIVDVARGGVVASQTELGDELELQIFVDPRYNVSMIRAGHLVASSGSGQDTLLLLDSRGCPPDPSTFPALSPLNSSALIARFRAFKFPDSNVLRFSIFLTFCVSVCQPTDCGNGIASYGKRRKRSTEREDIMAEVPLQLEIIVKTTESKNETSPKPQIAGNVTEDIREERVIEQSSELMCASLGTTVLFGAAWVVLQLLLLVGCCWALGRHERQSDRVSLQSDFQPKHVSWGDTSHLTYPKDSLPHTPAVRS</sequence>
<dbReference type="InterPro" id="IPR052774">
    <property type="entry name" value="Celegans_DevNeuronal_Protein"/>
</dbReference>
<evidence type="ECO:0000313" key="4">
    <source>
        <dbReference type="EMBL" id="JAS51371.1"/>
    </source>
</evidence>
<feature type="domain" description="Apple" evidence="2">
    <location>
        <begin position="23"/>
        <end position="105"/>
    </location>
</feature>
<dbReference type="InterPro" id="IPR056953">
    <property type="entry name" value="CUT_N"/>
</dbReference>
<dbReference type="InterPro" id="IPR003609">
    <property type="entry name" value="Pan_app"/>
</dbReference>
<evidence type="ECO:0000259" key="3">
    <source>
        <dbReference type="PROSITE" id="PS51034"/>
    </source>
</evidence>
<dbReference type="PANTHER" id="PTHR47327:SF8">
    <property type="entry name" value="FI17836P1"/>
    <property type="match status" value="1"/>
</dbReference>
<feature type="domain" description="ZP" evidence="3">
    <location>
        <begin position="111"/>
        <end position="373"/>
    </location>
</feature>
<name>A0A1B6FMH3_9HEMI</name>
<dbReference type="Pfam" id="PF25057">
    <property type="entry name" value="CUT_N"/>
    <property type="match status" value="1"/>
</dbReference>
<dbReference type="PANTHER" id="PTHR47327">
    <property type="entry name" value="FI18240P1-RELATED"/>
    <property type="match status" value="1"/>
</dbReference>
<protein>
    <recommendedName>
        <fullName evidence="5">ZP domain-containing protein</fullName>
    </recommendedName>
</protein>
<evidence type="ECO:0008006" key="5">
    <source>
        <dbReference type="Google" id="ProtNLM"/>
    </source>
</evidence>
<organism evidence="4">
    <name type="scientific">Cuerna arida</name>
    <dbReference type="NCBI Taxonomy" id="1464854"/>
    <lineage>
        <taxon>Eukaryota</taxon>
        <taxon>Metazoa</taxon>
        <taxon>Ecdysozoa</taxon>
        <taxon>Arthropoda</taxon>
        <taxon>Hexapoda</taxon>
        <taxon>Insecta</taxon>
        <taxon>Pterygota</taxon>
        <taxon>Neoptera</taxon>
        <taxon>Paraneoptera</taxon>
        <taxon>Hemiptera</taxon>
        <taxon>Auchenorrhyncha</taxon>
        <taxon>Membracoidea</taxon>
        <taxon>Cicadellidae</taxon>
        <taxon>Cicadellinae</taxon>
        <taxon>Proconiini</taxon>
        <taxon>Cuerna</taxon>
    </lineage>
</organism>
<evidence type="ECO:0000256" key="1">
    <source>
        <dbReference type="SAM" id="Phobius"/>
    </source>
</evidence>
<dbReference type="SMART" id="SM00241">
    <property type="entry name" value="ZP"/>
    <property type="match status" value="1"/>
</dbReference>
<dbReference type="PROSITE" id="PS50948">
    <property type="entry name" value="PAN"/>
    <property type="match status" value="1"/>
</dbReference>
<keyword evidence="1" id="KW-0812">Transmembrane</keyword>
<dbReference type="EMBL" id="GECZ01018398">
    <property type="protein sequence ID" value="JAS51371.1"/>
    <property type="molecule type" value="Transcribed_RNA"/>
</dbReference>
<gene>
    <name evidence="4" type="ORF">g.13228</name>
</gene>
<dbReference type="GO" id="GO:0009653">
    <property type="term" value="P:anatomical structure morphogenesis"/>
    <property type="evidence" value="ECO:0007669"/>
    <property type="project" value="TreeGrafter"/>
</dbReference>